<evidence type="ECO:0000313" key="9">
    <source>
        <dbReference type="Proteomes" id="UP000063919"/>
    </source>
</evidence>
<feature type="transmembrane region" description="Helical" evidence="7">
    <location>
        <begin position="211"/>
        <end position="231"/>
    </location>
</feature>
<dbReference type="NCBIfam" id="NF043063">
    <property type="entry name" value="MMSYN1_0411"/>
    <property type="match status" value="1"/>
</dbReference>
<feature type="compositionally biased region" description="Basic residues" evidence="6">
    <location>
        <begin position="549"/>
        <end position="560"/>
    </location>
</feature>
<protein>
    <recommendedName>
        <fullName evidence="10">YitT family protein</fullName>
    </recommendedName>
</protein>
<feature type="transmembrane region" description="Helical" evidence="7">
    <location>
        <begin position="394"/>
        <end position="420"/>
    </location>
</feature>
<feature type="transmembrane region" description="Helical" evidence="7">
    <location>
        <begin position="263"/>
        <end position="284"/>
    </location>
</feature>
<evidence type="ECO:0008006" key="10">
    <source>
        <dbReference type="Google" id="ProtNLM"/>
    </source>
</evidence>
<feature type="transmembrane region" description="Helical" evidence="7">
    <location>
        <begin position="162"/>
        <end position="180"/>
    </location>
</feature>
<feature type="compositionally biased region" description="Basic and acidic residues" evidence="6">
    <location>
        <begin position="561"/>
        <end position="570"/>
    </location>
</feature>
<evidence type="ECO:0000256" key="3">
    <source>
        <dbReference type="ARBA" id="ARBA00022692"/>
    </source>
</evidence>
<keyword evidence="3 7" id="KW-0812">Transmembrane</keyword>
<dbReference type="PANTHER" id="PTHR33545:SF5">
    <property type="entry name" value="UPF0750 MEMBRANE PROTEIN YITT"/>
    <property type="match status" value="1"/>
</dbReference>
<dbReference type="InterPro" id="IPR051461">
    <property type="entry name" value="UPF0750_membrane"/>
</dbReference>
<evidence type="ECO:0000256" key="4">
    <source>
        <dbReference type="ARBA" id="ARBA00022989"/>
    </source>
</evidence>
<evidence type="ECO:0000256" key="6">
    <source>
        <dbReference type="SAM" id="MobiDB-lite"/>
    </source>
</evidence>
<dbReference type="OrthoDB" id="395820at2"/>
<dbReference type="RefSeq" id="WP_053946047.1">
    <property type="nucleotide sequence ID" value="NZ_CP012622.1"/>
</dbReference>
<accession>A0A0M4JS33</accession>
<dbReference type="Pfam" id="PF02588">
    <property type="entry name" value="YitT_membrane"/>
    <property type="match status" value="1"/>
</dbReference>
<dbReference type="EMBL" id="CP012622">
    <property type="protein sequence ID" value="ALD66285.1"/>
    <property type="molecule type" value="Genomic_DNA"/>
</dbReference>
<dbReference type="Proteomes" id="UP000063919">
    <property type="component" value="Chromosome"/>
</dbReference>
<evidence type="ECO:0000256" key="1">
    <source>
        <dbReference type="ARBA" id="ARBA00004651"/>
    </source>
</evidence>
<evidence type="ECO:0000256" key="5">
    <source>
        <dbReference type="ARBA" id="ARBA00023136"/>
    </source>
</evidence>
<name>A0A0M4JS33_9MOLU</name>
<feature type="region of interest" description="Disordered" evidence="6">
    <location>
        <begin position="544"/>
        <end position="570"/>
    </location>
</feature>
<keyword evidence="5 7" id="KW-0472">Membrane</keyword>
<evidence type="ECO:0000256" key="2">
    <source>
        <dbReference type="ARBA" id="ARBA00022475"/>
    </source>
</evidence>
<keyword evidence="2" id="KW-1003">Cell membrane</keyword>
<gene>
    <name evidence="8" type="ORF">SCANT_v1c03750</name>
</gene>
<sequence>MENNLNDKIDDIQEATQEILQDDIVEFQSSEEKKSISKLAKELNKGGNIDGELLSNLENKIMSKREQKLLVQQYFKTKFIRDIAKIILAAFLITITFDYFITPTGRAGLFPAGAGAIARFFATLTFPNQDQVQLQSSFYFIYYFAINIPLFIFGYIKLGKRFTFTTFIFIIMQIGFDQIIQNIPFINPREFNLLVNYQLIGSMPGSWNTGIWLFVFAALGGFLLGFSYSIVYKIGSSTGGLDFLTVFLSNKTNKPVGSLNRKVNFIILAIVIILNTVIIPMSLINSDIKINILQSGNYYQDNSLLKSMWDYAIENGALIGDKNSYQWDPVFEAWFSNILSQDKTLNPEIAKNLFDGSAALAKNQYEFLVQFVCKQGYGDDLVNINQGLVWHIKFLFIFGPSLFASFSLVIFAGISTNVFYPKYTVRTYMITTNNPKKINKMLLENGFQNDILNWDSINRINGNYLHRSVIMVAMSVMDWDKIEREIFMIDPQVKINAIITKSVRGLFNYEIKKNDERDVIRTKIEKNELELEKIRQIAIVRAQKEHEKLHKKSQKRKSKSKKQENNDKKD</sequence>
<keyword evidence="9" id="KW-1185">Reference proteome</keyword>
<evidence type="ECO:0000256" key="7">
    <source>
        <dbReference type="SAM" id="Phobius"/>
    </source>
</evidence>
<dbReference type="STRING" id="362837.SCANT_v1c03750"/>
<proteinExistence type="predicted"/>
<feature type="transmembrane region" description="Helical" evidence="7">
    <location>
        <begin position="83"/>
        <end position="101"/>
    </location>
</feature>
<dbReference type="KEGG" id="scj:SCANT_v1c03750"/>
<feature type="transmembrane region" description="Helical" evidence="7">
    <location>
        <begin position="138"/>
        <end position="156"/>
    </location>
</feature>
<evidence type="ECO:0000313" key="8">
    <source>
        <dbReference type="EMBL" id="ALD66285.1"/>
    </source>
</evidence>
<dbReference type="PANTHER" id="PTHR33545">
    <property type="entry name" value="UPF0750 MEMBRANE PROTEIN YITT-RELATED"/>
    <property type="match status" value="1"/>
</dbReference>
<dbReference type="InterPro" id="IPR003740">
    <property type="entry name" value="YitT"/>
</dbReference>
<dbReference type="GO" id="GO:0005886">
    <property type="term" value="C:plasma membrane"/>
    <property type="evidence" value="ECO:0007669"/>
    <property type="project" value="UniProtKB-SubCell"/>
</dbReference>
<comment type="subcellular location">
    <subcellularLocation>
        <location evidence="1">Cell membrane</location>
        <topology evidence="1">Multi-pass membrane protein</topology>
    </subcellularLocation>
</comment>
<reference evidence="8 9" key="1">
    <citation type="journal article" date="2015" name="Genome Announc.">
        <title>Complete Genome Sequence of Spiroplasma cantharicola CC-1T (DSM 21588), a Bacterium Isolated from Soldier Beetle (Cantharis carolinus).</title>
        <authorList>
            <person name="Lo W.S."/>
            <person name="Liu P.Y."/>
            <person name="Kuo C.H."/>
        </authorList>
    </citation>
    <scope>NUCLEOTIDE SEQUENCE [LARGE SCALE GENOMIC DNA]</scope>
    <source>
        <strain evidence="8 9">CC-1</strain>
    </source>
</reference>
<dbReference type="AlphaFoldDB" id="A0A0M4JS33"/>
<keyword evidence="4 7" id="KW-1133">Transmembrane helix</keyword>
<organism evidence="8 9">
    <name type="scientific">Spiroplasma cantharicola</name>
    <dbReference type="NCBI Taxonomy" id="362837"/>
    <lineage>
        <taxon>Bacteria</taxon>
        <taxon>Bacillati</taxon>
        <taxon>Mycoplasmatota</taxon>
        <taxon>Mollicutes</taxon>
        <taxon>Entomoplasmatales</taxon>
        <taxon>Spiroplasmataceae</taxon>
        <taxon>Spiroplasma</taxon>
    </lineage>
</organism>
<dbReference type="PATRIC" id="fig|362837.3.peg.377"/>